<accession>A0A5J4X4U1</accession>
<dbReference type="Proteomes" id="UP000324800">
    <property type="component" value="Unassembled WGS sequence"/>
</dbReference>
<proteinExistence type="predicted"/>
<dbReference type="AlphaFoldDB" id="A0A5J4X4U1"/>
<dbReference type="EMBL" id="SNRW01000270">
    <property type="protein sequence ID" value="KAA6402210.1"/>
    <property type="molecule type" value="Genomic_DNA"/>
</dbReference>
<gene>
    <name evidence="1" type="ORF">EZS28_002262</name>
</gene>
<comment type="caution">
    <text evidence="1">The sequence shown here is derived from an EMBL/GenBank/DDBJ whole genome shotgun (WGS) entry which is preliminary data.</text>
</comment>
<evidence type="ECO:0000313" key="1">
    <source>
        <dbReference type="EMBL" id="KAA6402210.1"/>
    </source>
</evidence>
<name>A0A5J4X4U1_9EUKA</name>
<evidence type="ECO:0000313" key="2">
    <source>
        <dbReference type="Proteomes" id="UP000324800"/>
    </source>
</evidence>
<reference evidence="1 2" key="1">
    <citation type="submission" date="2019-03" db="EMBL/GenBank/DDBJ databases">
        <title>Single cell metagenomics reveals metabolic interactions within the superorganism composed of flagellate Streblomastix strix and complex community of Bacteroidetes bacteria on its surface.</title>
        <authorList>
            <person name="Treitli S.C."/>
            <person name="Kolisko M."/>
            <person name="Husnik F."/>
            <person name="Keeling P."/>
            <person name="Hampl V."/>
        </authorList>
    </citation>
    <scope>NUCLEOTIDE SEQUENCE [LARGE SCALE GENOMIC DNA]</scope>
    <source>
        <strain evidence="1">ST1C</strain>
    </source>
</reference>
<organism evidence="1 2">
    <name type="scientific">Streblomastix strix</name>
    <dbReference type="NCBI Taxonomy" id="222440"/>
    <lineage>
        <taxon>Eukaryota</taxon>
        <taxon>Metamonada</taxon>
        <taxon>Preaxostyla</taxon>
        <taxon>Oxymonadida</taxon>
        <taxon>Streblomastigidae</taxon>
        <taxon>Streblomastix</taxon>
    </lineage>
</organism>
<protein>
    <recommendedName>
        <fullName evidence="3">Right handed beta helix domain-containing protein</fullName>
    </recommendedName>
</protein>
<evidence type="ECO:0008006" key="3">
    <source>
        <dbReference type="Google" id="ProtNLM"/>
    </source>
</evidence>
<sequence length="111" mass="11581">MNINNGGQVTISNSSFDHCQANIGGGGIYVQIELGGKLTIDGQCNFTECNTFYSGGGIYTSISGLNSLLVLDDGVKFGSCLSDSNDNYGGGGLYLKAWNQGTGIINKVQLD</sequence>